<protein>
    <submittedName>
        <fullName evidence="2">Uncharacterized protein</fullName>
    </submittedName>
</protein>
<evidence type="ECO:0000313" key="3">
    <source>
        <dbReference type="Proteomes" id="UP001159427"/>
    </source>
</evidence>
<comment type="caution">
    <text evidence="2">The sequence shown here is derived from an EMBL/GenBank/DDBJ whole genome shotgun (WGS) entry which is preliminary data.</text>
</comment>
<evidence type="ECO:0000256" key="1">
    <source>
        <dbReference type="SAM" id="MobiDB-lite"/>
    </source>
</evidence>
<evidence type="ECO:0000313" key="2">
    <source>
        <dbReference type="EMBL" id="CAH3017767.1"/>
    </source>
</evidence>
<gene>
    <name evidence="2" type="ORF">PEVE_00039808</name>
</gene>
<sequence length="111" mass="12268">MKEWAHTFGAAVHQRTVQQETTTGRAGTLPNFLYEKDIVPGQSIVLTADVGPPDNEDEYDTGSSAEEEEIEDQVREGSQRVATLDGEANFLLGRVSTFGRAIPFNSRFMFS</sequence>
<organism evidence="2 3">
    <name type="scientific">Porites evermanni</name>
    <dbReference type="NCBI Taxonomy" id="104178"/>
    <lineage>
        <taxon>Eukaryota</taxon>
        <taxon>Metazoa</taxon>
        <taxon>Cnidaria</taxon>
        <taxon>Anthozoa</taxon>
        <taxon>Hexacorallia</taxon>
        <taxon>Scleractinia</taxon>
        <taxon>Fungiina</taxon>
        <taxon>Poritidae</taxon>
        <taxon>Porites</taxon>
    </lineage>
</organism>
<proteinExistence type="predicted"/>
<feature type="compositionally biased region" description="Acidic residues" evidence="1">
    <location>
        <begin position="54"/>
        <end position="71"/>
    </location>
</feature>
<reference evidence="2 3" key="1">
    <citation type="submission" date="2022-05" db="EMBL/GenBank/DDBJ databases">
        <authorList>
            <consortium name="Genoscope - CEA"/>
            <person name="William W."/>
        </authorList>
    </citation>
    <scope>NUCLEOTIDE SEQUENCE [LARGE SCALE GENOMIC DNA]</scope>
</reference>
<dbReference type="Proteomes" id="UP001159427">
    <property type="component" value="Unassembled WGS sequence"/>
</dbReference>
<name>A0ABN8LUA7_9CNID</name>
<dbReference type="EMBL" id="CALNXI010000071">
    <property type="protein sequence ID" value="CAH3017767.1"/>
    <property type="molecule type" value="Genomic_DNA"/>
</dbReference>
<feature type="region of interest" description="Disordered" evidence="1">
    <location>
        <begin position="46"/>
        <end position="72"/>
    </location>
</feature>
<accession>A0ABN8LUA7</accession>
<keyword evidence="3" id="KW-1185">Reference proteome</keyword>